<feature type="compositionally biased region" description="Low complexity" evidence="7">
    <location>
        <begin position="821"/>
        <end position="838"/>
    </location>
</feature>
<dbReference type="SUPFAM" id="SSF57756">
    <property type="entry name" value="Retrovirus zinc finger-like domains"/>
    <property type="match status" value="1"/>
</dbReference>
<feature type="domain" description="CCHC-type" evidence="8">
    <location>
        <begin position="550"/>
        <end position="564"/>
    </location>
</feature>
<feature type="region of interest" description="Disordered" evidence="7">
    <location>
        <begin position="470"/>
        <end position="534"/>
    </location>
</feature>
<dbReference type="GO" id="GO:0003676">
    <property type="term" value="F:nucleic acid binding"/>
    <property type="evidence" value="ECO:0007669"/>
    <property type="project" value="InterPro"/>
</dbReference>
<evidence type="ECO:0000256" key="5">
    <source>
        <dbReference type="ARBA" id="ARBA00023306"/>
    </source>
</evidence>
<dbReference type="SMART" id="SM01337">
    <property type="entry name" value="APC10"/>
    <property type="match status" value="1"/>
</dbReference>
<evidence type="ECO:0000313" key="10">
    <source>
        <dbReference type="Proteomes" id="UP000186817"/>
    </source>
</evidence>
<dbReference type="Pfam" id="PF03256">
    <property type="entry name" value="ANAPC10"/>
    <property type="match status" value="2"/>
</dbReference>
<dbReference type="PANTHER" id="PTHR12936">
    <property type="entry name" value="ANAPHASE-PROMOTING COMPLEX 10"/>
    <property type="match status" value="1"/>
</dbReference>
<feature type="compositionally biased region" description="Low complexity" evidence="7">
    <location>
        <begin position="23"/>
        <end position="34"/>
    </location>
</feature>
<dbReference type="AlphaFoldDB" id="A0A1Q9DXG7"/>
<keyword evidence="4" id="KW-0833">Ubl conjugation pathway</keyword>
<feature type="region of interest" description="Disordered" evidence="7">
    <location>
        <begin position="777"/>
        <end position="838"/>
    </location>
</feature>
<dbReference type="PANTHER" id="PTHR12936:SF0">
    <property type="entry name" value="ANAPHASE-PROMOTING COMPLEX SUBUNIT 10"/>
    <property type="match status" value="1"/>
</dbReference>
<evidence type="ECO:0000256" key="4">
    <source>
        <dbReference type="ARBA" id="ARBA00022786"/>
    </source>
</evidence>
<dbReference type="InterPro" id="IPR001878">
    <property type="entry name" value="Znf_CCHC"/>
</dbReference>
<keyword evidence="6" id="KW-0479">Metal-binding</keyword>
<dbReference type="SUPFAM" id="SSF49785">
    <property type="entry name" value="Galactose-binding domain-like"/>
    <property type="match status" value="1"/>
</dbReference>
<dbReference type="InterPro" id="IPR036875">
    <property type="entry name" value="Znf_CCHC_sf"/>
</dbReference>
<feature type="compositionally biased region" description="Basic and acidic residues" evidence="7">
    <location>
        <begin position="739"/>
        <end position="749"/>
    </location>
</feature>
<feature type="region of interest" description="Disordered" evidence="7">
    <location>
        <begin position="725"/>
        <end position="757"/>
    </location>
</feature>
<keyword evidence="3" id="KW-0498">Mitosis</keyword>
<dbReference type="EMBL" id="LSRX01000349">
    <property type="protein sequence ID" value="OLP99839.1"/>
    <property type="molecule type" value="Genomic_DNA"/>
</dbReference>
<comment type="similarity">
    <text evidence="1">Belongs to the APC10 family.</text>
</comment>
<dbReference type="GO" id="GO:0008270">
    <property type="term" value="F:zinc ion binding"/>
    <property type="evidence" value="ECO:0007669"/>
    <property type="project" value="UniProtKB-KW"/>
</dbReference>
<keyword evidence="10" id="KW-1185">Reference proteome</keyword>
<dbReference type="Proteomes" id="UP000186817">
    <property type="component" value="Unassembled WGS sequence"/>
</dbReference>
<dbReference type="GO" id="GO:0051301">
    <property type="term" value="P:cell division"/>
    <property type="evidence" value="ECO:0007669"/>
    <property type="project" value="UniProtKB-KW"/>
</dbReference>
<dbReference type="InterPro" id="IPR016901">
    <property type="entry name" value="APC10/Doc1"/>
</dbReference>
<proteinExistence type="inferred from homology"/>
<dbReference type="PROSITE" id="PS50158">
    <property type="entry name" value="ZF_CCHC"/>
    <property type="match status" value="1"/>
</dbReference>
<feature type="compositionally biased region" description="Acidic residues" evidence="7">
    <location>
        <begin position="779"/>
        <end position="793"/>
    </location>
</feature>
<keyword evidence="2" id="KW-0132">Cell division</keyword>
<dbReference type="Gene3D" id="4.10.60.10">
    <property type="entry name" value="Zinc finger, CCHC-type"/>
    <property type="match status" value="1"/>
</dbReference>
<feature type="compositionally biased region" description="Basic and acidic residues" evidence="7">
    <location>
        <begin position="475"/>
        <end position="485"/>
    </location>
</feature>
<dbReference type="Pfam" id="PF00098">
    <property type="entry name" value="zf-CCHC"/>
    <property type="match status" value="1"/>
</dbReference>
<evidence type="ECO:0000259" key="8">
    <source>
        <dbReference type="PROSITE" id="PS50158"/>
    </source>
</evidence>
<dbReference type="InterPro" id="IPR004939">
    <property type="entry name" value="APC_su10/DOC_dom"/>
</dbReference>
<protein>
    <submittedName>
        <fullName evidence="9">Anaphase-promoting complex subunit 10</fullName>
    </submittedName>
</protein>
<dbReference type="GO" id="GO:0070979">
    <property type="term" value="P:protein K11-linked ubiquitination"/>
    <property type="evidence" value="ECO:0007669"/>
    <property type="project" value="TreeGrafter"/>
</dbReference>
<dbReference type="OrthoDB" id="24948at2759"/>
<evidence type="ECO:0000256" key="2">
    <source>
        <dbReference type="ARBA" id="ARBA00022618"/>
    </source>
</evidence>
<dbReference type="Gene3D" id="2.60.120.260">
    <property type="entry name" value="Galactose-binding domain-like"/>
    <property type="match status" value="2"/>
</dbReference>
<keyword evidence="6" id="KW-0863">Zinc-finger</keyword>
<name>A0A1Q9DXG7_SYMMI</name>
<feature type="compositionally biased region" description="Low complexity" evidence="7">
    <location>
        <begin position="489"/>
        <end position="500"/>
    </location>
</feature>
<comment type="caution">
    <text evidence="9">The sequence shown here is derived from an EMBL/GenBank/DDBJ whole genome shotgun (WGS) entry which is preliminary data.</text>
</comment>
<evidence type="ECO:0000256" key="1">
    <source>
        <dbReference type="ARBA" id="ARBA00006762"/>
    </source>
</evidence>
<keyword evidence="6" id="KW-0862">Zinc</keyword>
<organism evidence="9 10">
    <name type="scientific">Symbiodinium microadriaticum</name>
    <name type="common">Dinoflagellate</name>
    <name type="synonym">Zooxanthella microadriatica</name>
    <dbReference type="NCBI Taxonomy" id="2951"/>
    <lineage>
        <taxon>Eukaryota</taxon>
        <taxon>Sar</taxon>
        <taxon>Alveolata</taxon>
        <taxon>Dinophyceae</taxon>
        <taxon>Suessiales</taxon>
        <taxon>Symbiodiniaceae</taxon>
        <taxon>Symbiodinium</taxon>
    </lineage>
</organism>
<evidence type="ECO:0000256" key="6">
    <source>
        <dbReference type="PROSITE-ProRule" id="PRU00047"/>
    </source>
</evidence>
<dbReference type="GO" id="GO:0031145">
    <property type="term" value="P:anaphase-promoting complex-dependent catabolic process"/>
    <property type="evidence" value="ECO:0007669"/>
    <property type="project" value="InterPro"/>
</dbReference>
<evidence type="ECO:0000313" key="9">
    <source>
        <dbReference type="EMBL" id="OLP99839.1"/>
    </source>
</evidence>
<evidence type="ECO:0000256" key="7">
    <source>
        <dbReference type="SAM" id="MobiDB-lite"/>
    </source>
</evidence>
<evidence type="ECO:0000256" key="3">
    <source>
        <dbReference type="ARBA" id="ARBA00022776"/>
    </source>
</evidence>
<accession>A0A1Q9DXG7</accession>
<feature type="region of interest" description="Disordered" evidence="7">
    <location>
        <begin position="1"/>
        <end position="50"/>
    </location>
</feature>
<sequence>MSEGPSNGPGGHQAQGQGGQGQGPSASAAASAASGQGGQGPSEDFRDLGPEAAWSLSSAKQGNGDQAKMLGSEIAGVEQLRDGSTDTFWQSVQVVELKEPDGATLRKGGNEVPVEAGSRYLSPSRAFDLWLAVLTNHQNGRDTHIRQIKVLAPAVRRAPVRMCLGRCVLSNFRPVSCSSSRAFGEGNRPTTVHSCRETRTLVWTCVIYPLWAECPMLTRMVVAGLPAMSFAVPMIASASDTSAWLMVGLFDCSIVPVPVNSLQLNVPHKGAMSGPGPTSKVTHGLPTWTPIDRTGDNERHQLRVMPTAATPRRVETVNLVLERKYLFRGTSPDRKSGKDVNAIFRKFKEIGREVLPTDFNQNFLFFGTLPSVQSKVVLVQEDFWRAVEFWLASEGVNLPREVRGSRLMQQMKERAAKIVNHLSVADVACEDGVSIIRRETEKDVDRKRHKLMTLSRYAGEPDLPDEEEFVVQKNTWKDPRVRGDDSSEGSDGSSIDEGPSQGDPRRTPRKVPTSKRVTELKRCGSTSFQKGTNGDRTRACMKEQQKTEPCFLCQKLGHWSQECPLRKKGGQRPSSSHQVHVTAGPYKSDQGQWELLQSIVGYMPECSSERETAPHSCLVTMASESVMAEHEVFWSLREWRSSLILDLGCMKSVAGTRWVNQHIRRLKSLGRWMKARSWTDMIEESPTLWAPGRPLRTAKKGCETPDGGCQIEVGGTREVQVCRGVRPRRRRRTPGSPERNSRLEGDKGMLGDPPCGGAGARMEAIPDVADIELDKPILDGEDDFEEENDETIDVDALKDAEEEIEPGTSTRRTATPRNPKSSSSPSATTAATATTTRK</sequence>
<gene>
    <name evidence="9" type="primary">ANAPC10</name>
    <name evidence="9" type="ORF">AK812_SmicGene17561</name>
</gene>
<dbReference type="GO" id="GO:0005680">
    <property type="term" value="C:anaphase-promoting complex"/>
    <property type="evidence" value="ECO:0007669"/>
    <property type="project" value="InterPro"/>
</dbReference>
<keyword evidence="5" id="KW-0131">Cell cycle</keyword>
<feature type="compositionally biased region" description="Polar residues" evidence="7">
    <location>
        <begin position="807"/>
        <end position="820"/>
    </location>
</feature>
<feature type="compositionally biased region" description="Gly residues" evidence="7">
    <location>
        <begin position="7"/>
        <end position="22"/>
    </location>
</feature>
<reference evidence="9 10" key="1">
    <citation type="submission" date="2016-02" db="EMBL/GenBank/DDBJ databases">
        <title>Genome analysis of coral dinoflagellate symbionts highlights evolutionary adaptations to a symbiotic lifestyle.</title>
        <authorList>
            <person name="Aranda M."/>
            <person name="Li Y."/>
            <person name="Liew Y.J."/>
            <person name="Baumgarten S."/>
            <person name="Simakov O."/>
            <person name="Wilson M."/>
            <person name="Piel J."/>
            <person name="Ashoor H."/>
            <person name="Bougouffa S."/>
            <person name="Bajic V.B."/>
            <person name="Ryu T."/>
            <person name="Ravasi T."/>
            <person name="Bayer T."/>
            <person name="Micklem G."/>
            <person name="Kim H."/>
            <person name="Bhak J."/>
            <person name="Lajeunesse T.C."/>
            <person name="Voolstra C.R."/>
        </authorList>
    </citation>
    <scope>NUCLEOTIDE SEQUENCE [LARGE SCALE GENOMIC DNA]</scope>
    <source>
        <strain evidence="9 10">CCMP2467</strain>
    </source>
</reference>
<dbReference type="InterPro" id="IPR008979">
    <property type="entry name" value="Galactose-bd-like_sf"/>
</dbReference>